<comment type="subcellular location">
    <subcellularLocation>
        <location evidence="1">Secreted</location>
    </subcellularLocation>
</comment>
<organism evidence="6 7">
    <name type="scientific">Hemibagrus wyckioides</name>
    <dbReference type="NCBI Taxonomy" id="337641"/>
    <lineage>
        <taxon>Eukaryota</taxon>
        <taxon>Metazoa</taxon>
        <taxon>Chordata</taxon>
        <taxon>Craniata</taxon>
        <taxon>Vertebrata</taxon>
        <taxon>Euteleostomi</taxon>
        <taxon>Actinopterygii</taxon>
        <taxon>Neopterygii</taxon>
        <taxon>Teleostei</taxon>
        <taxon>Ostariophysi</taxon>
        <taxon>Siluriformes</taxon>
        <taxon>Bagridae</taxon>
        <taxon>Hemibagrus</taxon>
    </lineage>
</organism>
<dbReference type="OrthoDB" id="6076852at2759"/>
<dbReference type="AlphaFoldDB" id="A0A9D3SFZ0"/>
<comment type="caution">
    <text evidence="6">The sequence shown here is derived from an EMBL/GenBank/DDBJ whole genome shotgun (WGS) entry which is preliminary data.</text>
</comment>
<dbReference type="EMBL" id="JAHKSW010000016">
    <property type="protein sequence ID" value="KAG7322866.1"/>
    <property type="molecule type" value="Genomic_DNA"/>
</dbReference>
<accession>A0A9D3SFZ0</accession>
<feature type="chain" id="PRO_5038383258" description="Beta-microseminoprotein" evidence="5">
    <location>
        <begin position="22"/>
        <end position="105"/>
    </location>
</feature>
<evidence type="ECO:0000256" key="4">
    <source>
        <dbReference type="ARBA" id="ARBA00023157"/>
    </source>
</evidence>
<evidence type="ECO:0000313" key="7">
    <source>
        <dbReference type="Proteomes" id="UP000824219"/>
    </source>
</evidence>
<sequence>MIKRSVFVGFILLALVPLIRAACWTQPNSPGATHCQDHLDKTWHPIGAKWFNSRCTRCTCGLDGMHCCDTFPRVTGGCEIKYDYDACTYELIHQNEHVHCGGVGK</sequence>
<reference evidence="6 7" key="1">
    <citation type="submission" date="2021-06" db="EMBL/GenBank/DDBJ databases">
        <title>Chromosome-level genome assembly of the red-tail catfish (Hemibagrus wyckioides).</title>
        <authorList>
            <person name="Shao F."/>
        </authorList>
    </citation>
    <scope>NUCLEOTIDE SEQUENCE [LARGE SCALE GENOMIC DNA]</scope>
    <source>
        <strain evidence="6">EC202008001</strain>
        <tissue evidence="6">Blood</tissue>
    </source>
</reference>
<evidence type="ECO:0008006" key="8">
    <source>
        <dbReference type="Google" id="ProtNLM"/>
    </source>
</evidence>
<evidence type="ECO:0000256" key="2">
    <source>
        <dbReference type="ARBA" id="ARBA00010352"/>
    </source>
</evidence>
<keyword evidence="3" id="KW-0964">Secreted</keyword>
<dbReference type="PANTHER" id="PTHR10500">
    <property type="entry name" value="BETA-MICROSEMINOPROTEIN"/>
    <property type="match status" value="1"/>
</dbReference>
<dbReference type="Pfam" id="PF05825">
    <property type="entry name" value="PSP94"/>
    <property type="match status" value="1"/>
</dbReference>
<keyword evidence="4" id="KW-1015">Disulfide bond</keyword>
<dbReference type="InterPro" id="IPR008735">
    <property type="entry name" value="PSP94"/>
</dbReference>
<dbReference type="Gene3D" id="2.60.40.1900">
    <property type="entry name" value="Beta-microseminoprotein (PSP94) domain"/>
    <property type="match status" value="1"/>
</dbReference>
<name>A0A9D3SFZ0_9TELE</name>
<keyword evidence="7" id="KW-1185">Reference proteome</keyword>
<feature type="signal peptide" evidence="5">
    <location>
        <begin position="1"/>
        <end position="21"/>
    </location>
</feature>
<evidence type="ECO:0000313" key="6">
    <source>
        <dbReference type="EMBL" id="KAG7322866.1"/>
    </source>
</evidence>
<gene>
    <name evidence="6" type="ORF">KOW79_014212</name>
</gene>
<evidence type="ECO:0000256" key="5">
    <source>
        <dbReference type="SAM" id="SignalP"/>
    </source>
</evidence>
<dbReference type="Proteomes" id="UP000824219">
    <property type="component" value="Linkage Group LG16"/>
</dbReference>
<comment type="similarity">
    <text evidence="2">Belongs to the beta-microseminoprotein family.</text>
</comment>
<dbReference type="GO" id="GO:0005576">
    <property type="term" value="C:extracellular region"/>
    <property type="evidence" value="ECO:0007669"/>
    <property type="project" value="UniProtKB-SubCell"/>
</dbReference>
<keyword evidence="5" id="KW-0732">Signal</keyword>
<dbReference type="PANTHER" id="PTHR10500:SF7">
    <property type="entry name" value="BETA-MICROSEMINOPROTEIN"/>
    <property type="match status" value="1"/>
</dbReference>
<evidence type="ECO:0000256" key="1">
    <source>
        <dbReference type="ARBA" id="ARBA00004613"/>
    </source>
</evidence>
<evidence type="ECO:0000256" key="3">
    <source>
        <dbReference type="ARBA" id="ARBA00022525"/>
    </source>
</evidence>
<protein>
    <recommendedName>
        <fullName evidence="8">Beta-microseminoprotein</fullName>
    </recommendedName>
</protein>
<proteinExistence type="inferred from homology"/>